<dbReference type="PROSITE" id="PS50089">
    <property type="entry name" value="ZF_RING_2"/>
    <property type="match status" value="1"/>
</dbReference>
<dbReference type="GO" id="GO:0043161">
    <property type="term" value="P:proteasome-mediated ubiquitin-dependent protein catabolic process"/>
    <property type="evidence" value="ECO:0007669"/>
    <property type="project" value="TreeGrafter"/>
</dbReference>
<accession>A0A226F1U8</accession>
<evidence type="ECO:0000256" key="1">
    <source>
        <dbReference type="ARBA" id="ARBA00022723"/>
    </source>
</evidence>
<dbReference type="SUPFAM" id="SSF57850">
    <property type="entry name" value="RING/U-box"/>
    <property type="match status" value="1"/>
</dbReference>
<dbReference type="STRING" id="158441.A0A226F1U8"/>
<gene>
    <name evidence="7" type="ORF">Fcan01_03113</name>
</gene>
<keyword evidence="2 4" id="KW-0863">Zinc-finger</keyword>
<feature type="region of interest" description="Disordered" evidence="5">
    <location>
        <begin position="158"/>
        <end position="181"/>
    </location>
</feature>
<evidence type="ECO:0000256" key="5">
    <source>
        <dbReference type="SAM" id="MobiDB-lite"/>
    </source>
</evidence>
<dbReference type="SMART" id="SM00184">
    <property type="entry name" value="RING"/>
    <property type="match status" value="1"/>
</dbReference>
<dbReference type="OrthoDB" id="6655791at2759"/>
<dbReference type="InterPro" id="IPR013083">
    <property type="entry name" value="Znf_RING/FYVE/PHD"/>
</dbReference>
<organism evidence="7 8">
    <name type="scientific">Folsomia candida</name>
    <name type="common">Springtail</name>
    <dbReference type="NCBI Taxonomy" id="158441"/>
    <lineage>
        <taxon>Eukaryota</taxon>
        <taxon>Metazoa</taxon>
        <taxon>Ecdysozoa</taxon>
        <taxon>Arthropoda</taxon>
        <taxon>Hexapoda</taxon>
        <taxon>Collembola</taxon>
        <taxon>Entomobryomorpha</taxon>
        <taxon>Isotomoidea</taxon>
        <taxon>Isotomidae</taxon>
        <taxon>Proisotominae</taxon>
        <taxon>Folsomia</taxon>
    </lineage>
</organism>
<evidence type="ECO:0000256" key="4">
    <source>
        <dbReference type="PROSITE-ProRule" id="PRU00175"/>
    </source>
</evidence>
<dbReference type="GO" id="GO:0012505">
    <property type="term" value="C:endomembrane system"/>
    <property type="evidence" value="ECO:0007669"/>
    <property type="project" value="TreeGrafter"/>
</dbReference>
<dbReference type="Gene3D" id="3.30.40.10">
    <property type="entry name" value="Zinc/RING finger domain, C3HC4 (zinc finger)"/>
    <property type="match status" value="1"/>
</dbReference>
<evidence type="ECO:0000259" key="6">
    <source>
        <dbReference type="PROSITE" id="PS50089"/>
    </source>
</evidence>
<protein>
    <submittedName>
        <fullName evidence="7">ERAD-associated E3 ubiquitin-protein ligase hrd1</fullName>
    </submittedName>
</protein>
<evidence type="ECO:0000256" key="2">
    <source>
        <dbReference type="ARBA" id="ARBA00022771"/>
    </source>
</evidence>
<dbReference type="GO" id="GO:0008270">
    <property type="term" value="F:zinc ion binding"/>
    <property type="evidence" value="ECO:0007669"/>
    <property type="project" value="UniProtKB-KW"/>
</dbReference>
<keyword evidence="8" id="KW-1185">Reference proteome</keyword>
<dbReference type="PANTHER" id="PTHR22763">
    <property type="entry name" value="RING ZINC FINGER PROTEIN"/>
    <property type="match status" value="1"/>
</dbReference>
<reference evidence="7 8" key="1">
    <citation type="submission" date="2015-12" db="EMBL/GenBank/DDBJ databases">
        <title>The genome of Folsomia candida.</title>
        <authorList>
            <person name="Faddeeva A."/>
            <person name="Derks M.F."/>
            <person name="Anvar Y."/>
            <person name="Smit S."/>
            <person name="Van Straalen N."/>
            <person name="Roelofs D."/>
        </authorList>
    </citation>
    <scope>NUCLEOTIDE SEQUENCE [LARGE SCALE GENOMIC DNA]</scope>
    <source>
        <strain evidence="7 8">VU population</strain>
        <tissue evidence="7">Whole body</tissue>
    </source>
</reference>
<evidence type="ECO:0000313" key="8">
    <source>
        <dbReference type="Proteomes" id="UP000198287"/>
    </source>
</evidence>
<keyword evidence="1" id="KW-0479">Metal-binding</keyword>
<name>A0A226F1U8_FOLCA</name>
<proteinExistence type="predicted"/>
<comment type="caution">
    <text evidence="7">The sequence shown here is derived from an EMBL/GenBank/DDBJ whole genome shotgun (WGS) entry which is preliminary data.</text>
</comment>
<dbReference type="EMBL" id="LNIX01000001">
    <property type="protein sequence ID" value="OXA63330.1"/>
    <property type="molecule type" value="Genomic_DNA"/>
</dbReference>
<dbReference type="Pfam" id="PF13639">
    <property type="entry name" value="zf-RING_2"/>
    <property type="match status" value="1"/>
</dbReference>
<dbReference type="SMART" id="SM01197">
    <property type="entry name" value="FANCL_C"/>
    <property type="match status" value="1"/>
</dbReference>
<feature type="domain" description="RING-type" evidence="6">
    <location>
        <begin position="3"/>
        <end position="70"/>
    </location>
</feature>
<evidence type="ECO:0000313" key="7">
    <source>
        <dbReference type="EMBL" id="OXA63330.1"/>
    </source>
</evidence>
<dbReference type="Proteomes" id="UP000198287">
    <property type="component" value="Unassembled WGS sequence"/>
</dbReference>
<dbReference type="AlphaFoldDB" id="A0A226F1U8"/>
<keyword evidence="3" id="KW-0862">Zinc</keyword>
<evidence type="ECO:0000256" key="3">
    <source>
        <dbReference type="ARBA" id="ARBA00022833"/>
    </source>
</evidence>
<dbReference type="InterPro" id="IPR001841">
    <property type="entry name" value="Znf_RING"/>
</dbReference>
<dbReference type="GO" id="GO:0061630">
    <property type="term" value="F:ubiquitin protein ligase activity"/>
    <property type="evidence" value="ECO:0007669"/>
    <property type="project" value="TreeGrafter"/>
</dbReference>
<dbReference type="InterPro" id="IPR050731">
    <property type="entry name" value="HRD1_E3_ubiq-ligases"/>
</dbReference>
<sequence>MNCPICFDELLTSSNDDANHVDEDEDLEPYPPKNQTPVVTMCGHIFHDHCISEWFRSPSNARQRTCPTCRKRVRQHDLRHVCLNNRNIAATAPKGNVKNKPNPGHLPAGGVCFSDDHFDKLSQVYLTLKDVYDKKREDLQSTHAANVILRNLKREPERIPTPKNYTDIPAKKQNIYPSKHT</sequence>